<evidence type="ECO:0000313" key="2">
    <source>
        <dbReference type="Proteomes" id="UP000743899"/>
    </source>
</evidence>
<comment type="caution">
    <text evidence="1">The sequence shown here is derived from an EMBL/GenBank/DDBJ whole genome shotgun (WGS) entry which is preliminary data.</text>
</comment>
<name>A0ABX0A5G8_9BACI</name>
<dbReference type="Proteomes" id="UP000743899">
    <property type="component" value="Unassembled WGS sequence"/>
</dbReference>
<evidence type="ECO:0000313" key="1">
    <source>
        <dbReference type="EMBL" id="NCU18626.1"/>
    </source>
</evidence>
<accession>A0ABX0A5G8</accession>
<sequence length="128" mass="15061">MLTKEKLDKYIDYFSNEQMEFFKWNNPEETKTGVVQLGFVQYEEGVQNFINDLYEADMLDPQYFEHLEMYKTKIDAPADLIPTADFDLLKSILTFYVRGEKYSDGVWASAIDEGVFLAILKRLQEFVN</sequence>
<dbReference type="RefSeq" id="WP_161921456.1">
    <property type="nucleotide sequence ID" value="NZ_JAACYS010000069.1"/>
</dbReference>
<keyword evidence="2" id="KW-1185">Reference proteome</keyword>
<proteinExistence type="predicted"/>
<dbReference type="Pfam" id="PF20118">
    <property type="entry name" value="DUF6508"/>
    <property type="match status" value="1"/>
</dbReference>
<reference evidence="1 2" key="1">
    <citation type="submission" date="2020-01" db="EMBL/GenBank/DDBJ databases">
        <title>A novel Bacillus sp. from Pasinler.</title>
        <authorList>
            <person name="Adiguzel A."/>
            <person name="Ay H."/>
            <person name="Baltaci M.O."/>
        </authorList>
    </citation>
    <scope>NUCLEOTIDE SEQUENCE [LARGE SCALE GENOMIC DNA]</scope>
    <source>
        <strain evidence="1 2">P1</strain>
    </source>
</reference>
<dbReference type="InterPro" id="IPR045425">
    <property type="entry name" value="DUF6508"/>
</dbReference>
<dbReference type="EMBL" id="JAACYS010000069">
    <property type="protein sequence ID" value="NCU18626.1"/>
    <property type="molecule type" value="Genomic_DNA"/>
</dbReference>
<gene>
    <name evidence="1" type="ORF">GW534_13015</name>
</gene>
<organism evidence="1 2">
    <name type="scientific">Pallidibacillus pasinlerensis</name>
    <dbReference type="NCBI Taxonomy" id="2703818"/>
    <lineage>
        <taxon>Bacteria</taxon>
        <taxon>Bacillati</taxon>
        <taxon>Bacillota</taxon>
        <taxon>Bacilli</taxon>
        <taxon>Bacillales</taxon>
        <taxon>Bacillaceae</taxon>
        <taxon>Pallidibacillus</taxon>
    </lineage>
</organism>
<protein>
    <submittedName>
        <fullName evidence="1">Uncharacterized protein</fullName>
    </submittedName>
</protein>